<organism evidence="1 2">
    <name type="scientific">Nocardiopsis changdeensis</name>
    <dbReference type="NCBI Taxonomy" id="2831969"/>
    <lineage>
        <taxon>Bacteria</taxon>
        <taxon>Bacillati</taxon>
        <taxon>Actinomycetota</taxon>
        <taxon>Actinomycetes</taxon>
        <taxon>Streptosporangiales</taxon>
        <taxon>Nocardiopsidaceae</taxon>
        <taxon>Nocardiopsis</taxon>
    </lineage>
</organism>
<dbReference type="RefSeq" id="WP_220565247.1">
    <property type="nucleotide sequence ID" value="NZ_CP074133.1"/>
</dbReference>
<keyword evidence="2" id="KW-1185">Reference proteome</keyword>
<name>A0ABX8BP20_9ACTN</name>
<dbReference type="Proteomes" id="UP000676079">
    <property type="component" value="Chromosome"/>
</dbReference>
<accession>A0ABX8BP20</accession>
<gene>
    <name evidence="1" type="ORF">KGD84_06590</name>
</gene>
<evidence type="ECO:0000313" key="2">
    <source>
        <dbReference type="Proteomes" id="UP000676079"/>
    </source>
</evidence>
<dbReference type="EMBL" id="CP074133">
    <property type="protein sequence ID" value="QUX23990.1"/>
    <property type="molecule type" value="Genomic_DNA"/>
</dbReference>
<evidence type="ECO:0000313" key="1">
    <source>
        <dbReference type="EMBL" id="QUX23990.1"/>
    </source>
</evidence>
<reference evidence="1 2" key="1">
    <citation type="submission" date="2021-05" db="EMBL/GenBank/DDBJ databases">
        <title>Direct Submission.</title>
        <authorList>
            <person name="Li K."/>
            <person name="Gao J."/>
        </authorList>
    </citation>
    <scope>NUCLEOTIDE SEQUENCE [LARGE SCALE GENOMIC DNA]</scope>
    <source>
        <strain evidence="1 2">Mg02</strain>
    </source>
</reference>
<sequence length="114" mass="13435">MSRTEFIWVSADLEEVVDTIRNFPESNSEQEVTEGEFRFSFERMDEKVGNLTVGVEVDLSEDYPTVIDVEQARWIDAPEKVQFFFDLLAERTTWEIASRFDDDDRPQVHRPLSR</sequence>
<protein>
    <submittedName>
        <fullName evidence="1">Uncharacterized protein</fullName>
    </submittedName>
</protein>
<proteinExistence type="predicted"/>